<sequence>MKKIFFVLIVVTILFSCKSSISEVNHIIDKEFEIYKVANSKATLVLFPCFPCDIENTKNEFPIIEEANKKGVSVILMNYNFKLYLKDSELQNLSKHFNSIFENNILSTDNVYIGGFSGGGNVTLLLSNYLIKERNSIQPKGVFIVDSPIDLLGLYKVAEKNIISNFSSESVEEANWIIDKFNSEFGNPKDSISLYKKFSPYTLEINTISNVENLKNLKIRLYTEPDFDWWLKNRKNQKDEINSYFIEQLYNDLKIKGFQKIELINTKNKGYRADGTRHPHSWAIVDKENLLNWVLEKN</sequence>
<protein>
    <submittedName>
        <fullName evidence="1">Uncharacterized protein</fullName>
    </submittedName>
</protein>
<dbReference type="AlphaFoldDB" id="A0A562KSL2"/>
<keyword evidence="2" id="KW-1185">Reference proteome</keyword>
<proteinExistence type="predicted"/>
<comment type="caution">
    <text evidence="1">The sequence shown here is derived from an EMBL/GenBank/DDBJ whole genome shotgun (WGS) entry which is preliminary data.</text>
</comment>
<dbReference type="SUPFAM" id="SSF53474">
    <property type="entry name" value="alpha/beta-Hydrolases"/>
    <property type="match status" value="1"/>
</dbReference>
<dbReference type="InterPro" id="IPR029058">
    <property type="entry name" value="AB_hydrolase_fold"/>
</dbReference>
<evidence type="ECO:0000313" key="2">
    <source>
        <dbReference type="Proteomes" id="UP000315312"/>
    </source>
</evidence>
<dbReference type="RefSeq" id="WP_133606452.1">
    <property type="nucleotide sequence ID" value="NZ_SNZC01000001.1"/>
</dbReference>
<reference evidence="1 2" key="1">
    <citation type="journal article" date="2015" name="Stand. Genomic Sci.">
        <title>Genomic Encyclopedia of Bacterial and Archaeal Type Strains, Phase III: the genomes of soil and plant-associated and newly described type strains.</title>
        <authorList>
            <person name="Whitman W.B."/>
            <person name="Woyke T."/>
            <person name="Klenk H.P."/>
            <person name="Zhou Y."/>
            <person name="Lilburn T.G."/>
            <person name="Beck B.J."/>
            <person name="De Vos P."/>
            <person name="Vandamme P."/>
            <person name="Eisen J.A."/>
            <person name="Garrity G."/>
            <person name="Hugenholtz P."/>
            <person name="Kyrpides N.C."/>
        </authorList>
    </citation>
    <scope>NUCLEOTIDE SEQUENCE [LARGE SCALE GENOMIC DNA]</scope>
    <source>
        <strain evidence="1 2">CGMCC 1.6844</strain>
    </source>
</reference>
<evidence type="ECO:0000313" key="1">
    <source>
        <dbReference type="EMBL" id="TWH98382.1"/>
    </source>
</evidence>
<dbReference type="Proteomes" id="UP000315312">
    <property type="component" value="Unassembled WGS sequence"/>
</dbReference>
<dbReference type="PROSITE" id="PS51257">
    <property type="entry name" value="PROKAR_LIPOPROTEIN"/>
    <property type="match status" value="1"/>
</dbReference>
<dbReference type="EMBL" id="VLKM01000001">
    <property type="protein sequence ID" value="TWH98382.1"/>
    <property type="molecule type" value="Genomic_DNA"/>
</dbReference>
<dbReference type="OrthoDB" id="1095982at2"/>
<organism evidence="1 2">
    <name type="scientific">Flavobacterium cheniae</name>
    <dbReference type="NCBI Taxonomy" id="295428"/>
    <lineage>
        <taxon>Bacteria</taxon>
        <taxon>Pseudomonadati</taxon>
        <taxon>Bacteroidota</taxon>
        <taxon>Flavobacteriia</taxon>
        <taxon>Flavobacteriales</taxon>
        <taxon>Flavobacteriaceae</taxon>
        <taxon>Flavobacterium</taxon>
    </lineage>
</organism>
<gene>
    <name evidence="1" type="ORF">IP97_00332</name>
</gene>
<name>A0A562KSL2_9FLAO</name>
<accession>A0A562KSL2</accession>